<dbReference type="Proteomes" id="UP000077202">
    <property type="component" value="Unassembled WGS sequence"/>
</dbReference>
<keyword evidence="3" id="KW-1185">Reference proteome</keyword>
<proteinExistence type="predicted"/>
<name>A0A176WJ80_MARPO</name>
<protein>
    <submittedName>
        <fullName evidence="2">Uncharacterized protein</fullName>
    </submittedName>
</protein>
<feature type="compositionally biased region" description="Basic residues" evidence="1">
    <location>
        <begin position="77"/>
        <end position="87"/>
    </location>
</feature>
<accession>A0A176WJ80</accession>
<feature type="region of interest" description="Disordered" evidence="1">
    <location>
        <begin position="77"/>
        <end position="108"/>
    </location>
</feature>
<gene>
    <name evidence="2" type="ORF">AXG93_632s1110</name>
</gene>
<evidence type="ECO:0000256" key="1">
    <source>
        <dbReference type="SAM" id="MobiDB-lite"/>
    </source>
</evidence>
<organism evidence="2 3">
    <name type="scientific">Marchantia polymorpha subsp. ruderalis</name>
    <dbReference type="NCBI Taxonomy" id="1480154"/>
    <lineage>
        <taxon>Eukaryota</taxon>
        <taxon>Viridiplantae</taxon>
        <taxon>Streptophyta</taxon>
        <taxon>Embryophyta</taxon>
        <taxon>Marchantiophyta</taxon>
        <taxon>Marchantiopsida</taxon>
        <taxon>Marchantiidae</taxon>
        <taxon>Marchantiales</taxon>
        <taxon>Marchantiaceae</taxon>
        <taxon>Marchantia</taxon>
    </lineage>
</organism>
<evidence type="ECO:0000313" key="3">
    <source>
        <dbReference type="Proteomes" id="UP000077202"/>
    </source>
</evidence>
<dbReference type="EMBL" id="LVLJ01000758">
    <property type="protein sequence ID" value="OAE32661.1"/>
    <property type="molecule type" value="Genomic_DNA"/>
</dbReference>
<evidence type="ECO:0000313" key="2">
    <source>
        <dbReference type="EMBL" id="OAE32661.1"/>
    </source>
</evidence>
<feature type="compositionally biased region" description="Basic and acidic residues" evidence="1">
    <location>
        <begin position="88"/>
        <end position="108"/>
    </location>
</feature>
<reference evidence="2" key="1">
    <citation type="submission" date="2016-03" db="EMBL/GenBank/DDBJ databases">
        <title>Mechanisms controlling the formation of the plant cell surface in tip-growing cells are functionally conserved among land plants.</title>
        <authorList>
            <person name="Honkanen S."/>
            <person name="Jones V.A."/>
            <person name="Morieri G."/>
            <person name="Champion C."/>
            <person name="Hetherington A.J."/>
            <person name="Kelly S."/>
            <person name="Saint-Marcoux D."/>
            <person name="Proust H."/>
            <person name="Prescott H."/>
            <person name="Dolan L."/>
        </authorList>
    </citation>
    <scope>NUCLEOTIDE SEQUENCE [LARGE SCALE GENOMIC DNA]</scope>
    <source>
        <tissue evidence="2">Whole gametophyte</tissue>
    </source>
</reference>
<sequence>MGENDALQSNFEVFVMSVLVLTDGALGAERADRLLRAPEFMATREEKEAALQKHQFEVLLKKIQSEATLGRVRNLHPGRRHKLKHKLEKTYEEKLSEPPDQKKEPPEMLWKVYDEKEEIKRAEKMKRVRALAGK</sequence>
<dbReference type="AlphaFoldDB" id="A0A176WJ80"/>
<comment type="caution">
    <text evidence="2">The sequence shown here is derived from an EMBL/GenBank/DDBJ whole genome shotgun (WGS) entry which is preliminary data.</text>
</comment>